<evidence type="ECO:0000313" key="6">
    <source>
        <dbReference type="Proteomes" id="UP000237798"/>
    </source>
</evidence>
<dbReference type="AlphaFoldDB" id="A0A2T0BPM9"/>
<evidence type="ECO:0000256" key="3">
    <source>
        <dbReference type="ARBA" id="ARBA00023239"/>
    </source>
</evidence>
<keyword evidence="2" id="KW-0659">Purine metabolism</keyword>
<protein>
    <submittedName>
        <fullName evidence="5">Ureidoglycolate hydrolase</fullName>
    </submittedName>
</protein>
<accession>A0A2T0BPM9</accession>
<dbReference type="GO" id="GO:0000256">
    <property type="term" value="P:allantoin catabolic process"/>
    <property type="evidence" value="ECO:0007669"/>
    <property type="project" value="InterPro"/>
</dbReference>
<dbReference type="GO" id="GO:0050385">
    <property type="term" value="F:ureidoglycolate lyase activity"/>
    <property type="evidence" value="ECO:0007669"/>
    <property type="project" value="UniProtKB-EC"/>
</dbReference>
<evidence type="ECO:0000313" key="5">
    <source>
        <dbReference type="EMBL" id="PRR85829.1"/>
    </source>
</evidence>
<dbReference type="EMBL" id="PVXP01000011">
    <property type="protein sequence ID" value="PRR85829.1"/>
    <property type="molecule type" value="Genomic_DNA"/>
</dbReference>
<dbReference type="InterPro" id="IPR011051">
    <property type="entry name" value="RmlC_Cupin_sf"/>
</dbReference>
<sequence>MRKIKAKKITLESFKEFGEFYSYLRPTGNNFGIFYPDTIKYPVSGNIPVAFSAMVNEKPEKYIVSAVEYHNYTCEIILPLDDDIIVHVAPCAKNIVPEKTEAFIVPKGTAVKINTGVWHKAPMPVHNDRVHMLIVLPERTYMNDINVVEYKEEDKIEITI</sequence>
<name>A0A2T0BPM9_9CLOT</name>
<dbReference type="SUPFAM" id="SSF51182">
    <property type="entry name" value="RmlC-like cupins"/>
    <property type="match status" value="1"/>
</dbReference>
<dbReference type="GO" id="GO:0004848">
    <property type="term" value="F:ureidoglycolate hydrolase activity"/>
    <property type="evidence" value="ECO:0007669"/>
    <property type="project" value="InterPro"/>
</dbReference>
<dbReference type="RefSeq" id="WP_106008635.1">
    <property type="nucleotide sequence ID" value="NZ_JALCPJ010000003.1"/>
</dbReference>
<comment type="subunit">
    <text evidence="1">Homodimer.</text>
</comment>
<organism evidence="5 6">
    <name type="scientific">Clostridium luticellarii</name>
    <dbReference type="NCBI Taxonomy" id="1691940"/>
    <lineage>
        <taxon>Bacteria</taxon>
        <taxon>Bacillati</taxon>
        <taxon>Bacillota</taxon>
        <taxon>Clostridia</taxon>
        <taxon>Eubacteriales</taxon>
        <taxon>Clostridiaceae</taxon>
        <taxon>Clostridium</taxon>
    </lineage>
</organism>
<keyword evidence="6" id="KW-1185">Reference proteome</keyword>
<comment type="caution">
    <text evidence="5">The sequence shown here is derived from an EMBL/GenBank/DDBJ whole genome shotgun (WGS) entry which is preliminary data.</text>
</comment>
<dbReference type="InterPro" id="IPR007247">
    <property type="entry name" value="Ureidogly_lyase"/>
</dbReference>
<keyword evidence="5" id="KW-0378">Hydrolase</keyword>
<evidence type="ECO:0000256" key="4">
    <source>
        <dbReference type="ARBA" id="ARBA00047684"/>
    </source>
</evidence>
<dbReference type="OrthoDB" id="1956643at2"/>
<reference evidence="5 6" key="1">
    <citation type="submission" date="2018-03" db="EMBL/GenBank/DDBJ databases">
        <title>Genome sequence of Clostridium luticellarii DSM 29923.</title>
        <authorList>
            <person name="Poehlein A."/>
            <person name="Daniel R."/>
        </authorList>
    </citation>
    <scope>NUCLEOTIDE SEQUENCE [LARGE SCALE GENOMIC DNA]</scope>
    <source>
        <strain evidence="5 6">DSM 29923</strain>
    </source>
</reference>
<dbReference type="GO" id="GO:0006144">
    <property type="term" value="P:purine nucleobase metabolic process"/>
    <property type="evidence" value="ECO:0007669"/>
    <property type="project" value="UniProtKB-KW"/>
</dbReference>
<keyword evidence="3" id="KW-0456">Lyase</keyword>
<evidence type="ECO:0000256" key="2">
    <source>
        <dbReference type="ARBA" id="ARBA00022631"/>
    </source>
</evidence>
<evidence type="ECO:0000256" key="1">
    <source>
        <dbReference type="ARBA" id="ARBA00011738"/>
    </source>
</evidence>
<dbReference type="Pfam" id="PF04115">
    <property type="entry name" value="Ureidogly_lyase"/>
    <property type="match status" value="1"/>
</dbReference>
<gene>
    <name evidence="5" type="ORF">CLLU_11710</name>
</gene>
<proteinExistence type="predicted"/>
<dbReference type="InterPro" id="IPR024060">
    <property type="entry name" value="Ureidoglycolate_lyase_dom_sf"/>
</dbReference>
<dbReference type="Gene3D" id="2.60.120.480">
    <property type="entry name" value="Ureidoglycolate hydrolase"/>
    <property type="match status" value="1"/>
</dbReference>
<dbReference type="Proteomes" id="UP000237798">
    <property type="component" value="Unassembled WGS sequence"/>
</dbReference>
<comment type="catalytic activity">
    <reaction evidence="4">
        <text>(S)-ureidoglycolate = urea + glyoxylate</text>
        <dbReference type="Rhea" id="RHEA:11304"/>
        <dbReference type="ChEBI" id="CHEBI:16199"/>
        <dbReference type="ChEBI" id="CHEBI:36655"/>
        <dbReference type="ChEBI" id="CHEBI:57296"/>
        <dbReference type="EC" id="4.3.2.3"/>
    </reaction>
</comment>